<evidence type="ECO:0000313" key="2">
    <source>
        <dbReference type="EMBL" id="OHB11894.1"/>
    </source>
</evidence>
<gene>
    <name evidence="2" type="ORF">A3G99_01050</name>
</gene>
<dbReference type="InterPro" id="IPR008969">
    <property type="entry name" value="CarboxyPept-like_regulatory"/>
</dbReference>
<dbReference type="EMBL" id="MHWT01000026">
    <property type="protein sequence ID" value="OHB11894.1"/>
    <property type="molecule type" value="Genomic_DNA"/>
</dbReference>
<evidence type="ECO:0000313" key="3">
    <source>
        <dbReference type="Proteomes" id="UP000176558"/>
    </source>
</evidence>
<dbReference type="Gene3D" id="2.60.40.1120">
    <property type="entry name" value="Carboxypeptidase-like, regulatory domain"/>
    <property type="match status" value="1"/>
</dbReference>
<accession>A0A1G2UR82</accession>
<evidence type="ECO:0000256" key="1">
    <source>
        <dbReference type="SAM" id="Phobius"/>
    </source>
</evidence>
<dbReference type="SUPFAM" id="SSF49464">
    <property type="entry name" value="Carboxypeptidase regulatory domain-like"/>
    <property type="match status" value="1"/>
</dbReference>
<protein>
    <submittedName>
        <fullName evidence="2">Uncharacterized protein</fullName>
    </submittedName>
</protein>
<proteinExistence type="predicted"/>
<sequence>MINGLNNKNIKKSSQGFSFVELIVGMAVFLTIIIAVYDSYISVFNVVGASRAKIEAVSLINEQFEIVRNLTYSNVGVAGSIPSGVLLHTQTLVRDNYSYEVTTTVRNIDDPFDGSIGGTPNDLSPADYKVVEIEINCNNCKTFVPMVVTTNVAPKNLETASANGALFVRVFDANGNPVSGANIHIENNQTSPTVVIDDVTNNSGMLQIVDAPPGVNAYEITVTKSGYSTDKTYTESPSNPNPTNPHATVVLQQVTQLSFVIDRLSAFNVTSVTETCSSVGSVDFNLLGSKIIGTNPTVIKYNQNKITDAGGSLNVSDIEWDSYLITLIDGVYELVGINPILPVGVIPNSSQNLQLVVAPKNPQTLLVTVKDSATGLPLSGVTVILTKAGFSATSITGQGFLGQTDWSGGSGQATSTDPTMYLSSDGNIETNNPAGDIKLKQIFGEYISSGFLISSSFNAGSPSNFQEVSWNPIDQPPAGGVPNVRVQLATNNNGGTWNFAGPDGTDNTYYTTADQNISSINNSKQYIRYKIFLDSVATSTSPNISDISMTFTRECTPPGQVSFSGLSSGTYNMNLAKTGYASQDISVDLNSNWQSQEVIFMPN</sequence>
<reference evidence="2 3" key="1">
    <citation type="journal article" date="2016" name="Nat. Commun.">
        <title>Thousands of microbial genomes shed light on interconnected biogeochemical processes in an aquifer system.</title>
        <authorList>
            <person name="Anantharaman K."/>
            <person name="Brown C.T."/>
            <person name="Hug L.A."/>
            <person name="Sharon I."/>
            <person name="Castelle C.J."/>
            <person name="Probst A.J."/>
            <person name="Thomas B.C."/>
            <person name="Singh A."/>
            <person name="Wilkins M.J."/>
            <person name="Karaoz U."/>
            <person name="Brodie E.L."/>
            <person name="Williams K.H."/>
            <person name="Hubbard S.S."/>
            <person name="Banfield J.F."/>
        </authorList>
    </citation>
    <scope>NUCLEOTIDE SEQUENCE [LARGE SCALE GENOMIC DNA]</scope>
</reference>
<comment type="caution">
    <text evidence="2">The sequence shown here is derived from an EMBL/GenBank/DDBJ whole genome shotgun (WGS) entry which is preliminary data.</text>
</comment>
<organism evidence="2 3">
    <name type="scientific">Candidatus Zambryskibacteria bacterium RIFCSPLOWO2_12_FULL_39_23</name>
    <dbReference type="NCBI Taxonomy" id="1802776"/>
    <lineage>
        <taxon>Bacteria</taxon>
        <taxon>Candidatus Zambryskiibacteriota</taxon>
    </lineage>
</organism>
<keyword evidence="1" id="KW-0812">Transmembrane</keyword>
<name>A0A1G2UR82_9BACT</name>
<dbReference type="Proteomes" id="UP000176558">
    <property type="component" value="Unassembled WGS sequence"/>
</dbReference>
<dbReference type="AlphaFoldDB" id="A0A1G2UR82"/>
<feature type="transmembrane region" description="Helical" evidence="1">
    <location>
        <begin position="16"/>
        <end position="37"/>
    </location>
</feature>
<keyword evidence="1" id="KW-1133">Transmembrane helix</keyword>
<keyword evidence="1" id="KW-0472">Membrane</keyword>